<evidence type="ECO:0000256" key="3">
    <source>
        <dbReference type="ARBA" id="ARBA00022448"/>
    </source>
</evidence>
<proteinExistence type="inferred from homology"/>
<evidence type="ECO:0000256" key="13">
    <source>
        <dbReference type="ARBA" id="ARBA00023136"/>
    </source>
</evidence>
<evidence type="ECO:0000256" key="4">
    <source>
        <dbReference type="ARBA" id="ARBA00022617"/>
    </source>
</evidence>
<dbReference type="Pfam" id="PF00033">
    <property type="entry name" value="Cytochrome_B"/>
    <property type="match status" value="1"/>
</dbReference>
<feature type="domain" description="Cytochrome b/b6 N-terminal region profile" evidence="17">
    <location>
        <begin position="1"/>
        <end position="210"/>
    </location>
</feature>
<evidence type="ECO:0000256" key="15">
    <source>
        <dbReference type="PIRSR" id="PIRSR038885-2"/>
    </source>
</evidence>
<feature type="transmembrane region" description="Helical" evidence="16">
    <location>
        <begin position="320"/>
        <end position="341"/>
    </location>
</feature>
<feature type="binding site" description="axial binding residue" evidence="15">
    <location>
        <position position="183"/>
    </location>
    <ligand>
        <name>heme b</name>
        <dbReference type="ChEBI" id="CHEBI:60344"/>
        <label>b562</label>
    </ligand>
    <ligandPart>
        <name>Fe</name>
        <dbReference type="ChEBI" id="CHEBI:18248"/>
    </ligandPart>
</feature>
<feature type="transmembrane region" description="Helical" evidence="16">
    <location>
        <begin position="230"/>
        <end position="251"/>
    </location>
</feature>
<dbReference type="AlphaFoldDB" id="A0A4P8NP94"/>
<keyword evidence="7 15" id="KW-0479">Metal-binding</keyword>
<feature type="binding site" description="axial binding residue" evidence="15">
    <location>
        <position position="96"/>
    </location>
    <ligand>
        <name>heme b</name>
        <dbReference type="ChEBI" id="CHEBI:60344"/>
        <label>b566</label>
    </ligand>
    <ligandPart>
        <name>Fe</name>
        <dbReference type="ChEBI" id="CHEBI:18248"/>
    </ligandPart>
</feature>
<evidence type="ECO:0000313" key="19">
    <source>
        <dbReference type="EMBL" id="QCQ69139.1"/>
    </source>
</evidence>
<feature type="transmembrane region" description="Helical" evidence="16">
    <location>
        <begin position="179"/>
        <end position="201"/>
    </location>
</feature>
<dbReference type="InterPro" id="IPR036150">
    <property type="entry name" value="Cyt_b/b6_C_sf"/>
</dbReference>
<dbReference type="InterPro" id="IPR005797">
    <property type="entry name" value="Cyt_b/b6_N"/>
</dbReference>
<dbReference type="GO" id="GO:0006122">
    <property type="term" value="P:mitochondrial electron transport, ubiquinol to cytochrome c"/>
    <property type="evidence" value="ECO:0007669"/>
    <property type="project" value="TreeGrafter"/>
</dbReference>
<keyword evidence="12 16" id="KW-0496">Mitochondrion</keyword>
<dbReference type="EMBL" id="MK292694">
    <property type="protein sequence ID" value="QCQ69139.1"/>
    <property type="molecule type" value="Genomic_DNA"/>
</dbReference>
<feature type="transmembrane region" description="Helical" evidence="16">
    <location>
        <begin position="289"/>
        <end position="308"/>
    </location>
</feature>
<geneLocation type="mitochondrion" evidence="19"/>
<dbReference type="GO" id="GO:0008121">
    <property type="term" value="F:quinol-cytochrome-c reductase activity"/>
    <property type="evidence" value="ECO:0007669"/>
    <property type="project" value="InterPro"/>
</dbReference>
<evidence type="ECO:0000256" key="7">
    <source>
        <dbReference type="ARBA" id="ARBA00022723"/>
    </source>
</evidence>
<gene>
    <name evidence="19" type="primary">cob</name>
</gene>
<feature type="transmembrane region" description="Helical" evidence="16">
    <location>
        <begin position="28"/>
        <end position="55"/>
    </location>
</feature>
<dbReference type="SUPFAM" id="SSF81342">
    <property type="entry name" value="Transmembrane di-heme cytochromes"/>
    <property type="match status" value="1"/>
</dbReference>
<evidence type="ECO:0000256" key="12">
    <source>
        <dbReference type="ARBA" id="ARBA00023128"/>
    </source>
</evidence>
<evidence type="ECO:0000256" key="11">
    <source>
        <dbReference type="ARBA" id="ARBA00023004"/>
    </source>
</evidence>
<feature type="binding site" evidence="14">
    <location>
        <position position="202"/>
    </location>
    <ligand>
        <name>a ubiquinone</name>
        <dbReference type="ChEBI" id="CHEBI:16389"/>
    </ligand>
</feature>
<feature type="binding site" description="axial binding residue" evidence="15">
    <location>
        <position position="82"/>
    </location>
    <ligand>
        <name>heme b</name>
        <dbReference type="ChEBI" id="CHEBI:60344"/>
        <label>b562</label>
    </ligand>
    <ligandPart>
        <name>Fe</name>
        <dbReference type="ChEBI" id="CHEBI:18248"/>
    </ligandPart>
</feature>
<comment type="function">
    <text evidence="16">Component of the ubiquinol-cytochrome c reductase complex (complex III or cytochrome b-c1 complex) that is part of the mitochondrial respiratory chain. The b-c1 complex mediates electron transfer from ubiquinol to cytochrome c. Contributes to the generation of a proton gradient across the mitochondrial membrane that is then used for ATP synthesis.</text>
</comment>
<dbReference type="CDD" id="cd00284">
    <property type="entry name" value="Cytochrome_b_N"/>
    <property type="match status" value="1"/>
</dbReference>
<dbReference type="InterPro" id="IPR048259">
    <property type="entry name" value="Cytochrome_b_N_euk/bac"/>
</dbReference>
<name>A0A4P8NP94_9FUNG</name>
<dbReference type="InterPro" id="IPR048260">
    <property type="entry name" value="Cytochrome_b_C_euk/bac"/>
</dbReference>
<evidence type="ECO:0000256" key="10">
    <source>
        <dbReference type="ARBA" id="ARBA00022989"/>
    </source>
</evidence>
<keyword evidence="13 16" id="KW-0472">Membrane</keyword>
<feature type="transmembrane region" description="Helical" evidence="16">
    <location>
        <begin position="112"/>
        <end position="134"/>
    </location>
</feature>
<dbReference type="Gene3D" id="1.20.810.10">
    <property type="entry name" value="Cytochrome Bc1 Complex, Chain C"/>
    <property type="match status" value="1"/>
</dbReference>
<dbReference type="PROSITE" id="PS51002">
    <property type="entry name" value="CYTB_NTER"/>
    <property type="match status" value="1"/>
</dbReference>
<evidence type="ECO:0000256" key="14">
    <source>
        <dbReference type="PIRSR" id="PIRSR038885-1"/>
    </source>
</evidence>
<accession>A0A4P8NP94</accession>
<evidence type="ECO:0000256" key="1">
    <source>
        <dbReference type="ARBA" id="ARBA00004448"/>
    </source>
</evidence>
<dbReference type="SUPFAM" id="SSF81648">
    <property type="entry name" value="a domain/subunit of cytochrome bc1 complex (Ubiquinol-cytochrome c reductase)"/>
    <property type="match status" value="1"/>
</dbReference>
<comment type="cofactor">
    <cofactor evidence="15">
        <name>heme</name>
        <dbReference type="ChEBI" id="CHEBI:30413"/>
    </cofactor>
    <text evidence="15">Binds 2 heme groups non-covalently.</text>
</comment>
<dbReference type="GO" id="GO:0045275">
    <property type="term" value="C:respiratory chain complex III"/>
    <property type="evidence" value="ECO:0007669"/>
    <property type="project" value="InterPro"/>
</dbReference>
<feature type="transmembrane region" description="Helical" evidence="16">
    <location>
        <begin position="76"/>
        <end position="97"/>
    </location>
</feature>
<dbReference type="GO" id="GO:0016491">
    <property type="term" value="F:oxidoreductase activity"/>
    <property type="evidence" value="ECO:0007669"/>
    <property type="project" value="UniProtKB-UniRule"/>
</dbReference>
<keyword evidence="9 16" id="KW-0249">Electron transport</keyword>
<keyword evidence="19" id="KW-0560">Oxidoreductase</keyword>
<dbReference type="InterPro" id="IPR005798">
    <property type="entry name" value="Cyt_b/b6_C"/>
</dbReference>
<evidence type="ECO:0000256" key="6">
    <source>
        <dbReference type="ARBA" id="ARBA00022692"/>
    </source>
</evidence>
<evidence type="ECO:0000259" key="17">
    <source>
        <dbReference type="PROSITE" id="PS51002"/>
    </source>
</evidence>
<dbReference type="Pfam" id="PF00032">
    <property type="entry name" value="Cytochrom_B_C"/>
    <property type="match status" value="1"/>
</dbReference>
<dbReference type="PIRSF" id="PIRSF038885">
    <property type="entry name" value="COB"/>
    <property type="match status" value="1"/>
</dbReference>
<evidence type="ECO:0000256" key="8">
    <source>
        <dbReference type="ARBA" id="ARBA00022792"/>
    </source>
</evidence>
<feature type="domain" description="Cytochrome b/b6 C-terminal region profile" evidence="18">
    <location>
        <begin position="211"/>
        <end position="375"/>
    </location>
</feature>
<organism evidence="19">
    <name type="scientific">Powellomyces hirtus</name>
    <dbReference type="NCBI Taxonomy" id="109895"/>
    <lineage>
        <taxon>Eukaryota</taxon>
        <taxon>Fungi</taxon>
        <taxon>Fungi incertae sedis</taxon>
        <taxon>Chytridiomycota</taxon>
        <taxon>Chytridiomycota incertae sedis</taxon>
        <taxon>Chytridiomycetes</taxon>
        <taxon>Spizellomycetales</taxon>
        <taxon>Powellomycetaceae</taxon>
        <taxon>Powellomyces</taxon>
    </lineage>
</organism>
<protein>
    <recommendedName>
        <fullName evidence="2 16">Cytochrome b</fullName>
    </recommendedName>
</protein>
<keyword evidence="11 15" id="KW-0408">Iron</keyword>
<dbReference type="CDD" id="cd00290">
    <property type="entry name" value="cytochrome_b_C"/>
    <property type="match status" value="1"/>
</dbReference>
<feature type="transmembrane region" description="Helical" evidence="16">
    <location>
        <begin position="347"/>
        <end position="369"/>
    </location>
</feature>
<feature type="transmembrane region" description="Helical" evidence="16">
    <location>
        <begin position="141"/>
        <end position="159"/>
    </location>
</feature>
<keyword evidence="10 16" id="KW-1133">Transmembrane helix</keyword>
<evidence type="ECO:0000256" key="2">
    <source>
        <dbReference type="ARBA" id="ARBA00013531"/>
    </source>
</evidence>
<dbReference type="PROSITE" id="PS51003">
    <property type="entry name" value="CYTB_CTER"/>
    <property type="match status" value="1"/>
</dbReference>
<comment type="subcellular location">
    <subcellularLocation>
        <location evidence="1">Mitochondrion inner membrane</location>
        <topology evidence="1">Multi-pass membrane protein</topology>
    </subcellularLocation>
</comment>
<feature type="binding site" description="axial binding residue" evidence="15">
    <location>
        <position position="197"/>
    </location>
    <ligand>
        <name>heme b</name>
        <dbReference type="ChEBI" id="CHEBI:60344"/>
        <label>b566</label>
    </ligand>
    <ligandPart>
        <name>Fe</name>
        <dbReference type="ChEBI" id="CHEBI:18248"/>
    </ligandPart>
</feature>
<comment type="similarity">
    <text evidence="16">Belongs to the cytochrome b family.</text>
</comment>
<dbReference type="InterPro" id="IPR027387">
    <property type="entry name" value="Cytb/b6-like_sf"/>
</dbReference>
<evidence type="ECO:0000256" key="5">
    <source>
        <dbReference type="ARBA" id="ARBA00022660"/>
    </source>
</evidence>
<keyword evidence="5 16" id="KW-0679">Respiratory chain</keyword>
<keyword evidence="8" id="KW-0999">Mitochondrion inner membrane</keyword>
<evidence type="ECO:0000259" key="18">
    <source>
        <dbReference type="PROSITE" id="PS51003"/>
    </source>
</evidence>
<dbReference type="InterPro" id="IPR016174">
    <property type="entry name" value="Di-haem_cyt_TM"/>
</dbReference>
<keyword evidence="4 15" id="KW-0349">Heme</keyword>
<evidence type="ECO:0000256" key="16">
    <source>
        <dbReference type="RuleBase" id="RU362117"/>
    </source>
</evidence>
<comment type="cofactor">
    <cofactor evidence="16">
        <name>heme b</name>
        <dbReference type="ChEBI" id="CHEBI:60344"/>
    </cofactor>
    <text evidence="16">Binds 2 heme groups non-covalently.</text>
</comment>
<dbReference type="InterPro" id="IPR030689">
    <property type="entry name" value="Cytochrome_b"/>
</dbReference>
<dbReference type="GO" id="GO:0046872">
    <property type="term" value="F:metal ion binding"/>
    <property type="evidence" value="ECO:0007669"/>
    <property type="project" value="UniProtKB-UniRule"/>
</dbReference>
<keyword evidence="3 16" id="KW-0813">Transport</keyword>
<reference evidence="19" key="1">
    <citation type="journal article" date="2018" name="BMC Evol. Biol.">
        <title>The linear mitochondrial genome of the quarantine chytrid Synchytrium endobioticum; insights into the evolution and recent history of an obligate biotrophic plant pathogen.</title>
        <authorList>
            <person name="van de Vossenberg B.T.L.H."/>
            <person name="Brankovics B."/>
            <person name="Nguyen H.D.T."/>
            <person name="van Gent-Pelzer M.P.E."/>
            <person name="Smith D."/>
            <person name="Dadej K."/>
            <person name="Przetakiewicz J."/>
            <person name="Kreuze J.F."/>
            <person name="Boerma M."/>
            <person name="van Leeuwen G.C.M."/>
            <person name="Andre Levesque C."/>
            <person name="van der Lee T.A.J."/>
        </authorList>
    </citation>
    <scope>NUCLEOTIDE SEQUENCE</scope>
    <source>
        <strain evidence="19">CBS 809.83</strain>
    </source>
</reference>
<evidence type="ECO:0000256" key="9">
    <source>
        <dbReference type="ARBA" id="ARBA00022982"/>
    </source>
</evidence>
<dbReference type="PANTHER" id="PTHR19271:SF16">
    <property type="entry name" value="CYTOCHROME B"/>
    <property type="match status" value="1"/>
</dbReference>
<dbReference type="GO" id="GO:0005743">
    <property type="term" value="C:mitochondrial inner membrane"/>
    <property type="evidence" value="ECO:0007669"/>
    <property type="project" value="UniProtKB-SubCell"/>
</dbReference>
<sequence length="375" mass="43091">MKITKRNPILVLVNDFVIDSPAPTNLTYFWNFGSLLGLNLIVLIVSGLTLAMHYTPNTLLAFSSVEHIMRDVNNGWLLRYIHANGASFFFIFVYLHMGRNLFYGSYRSPRGLLWSIGVVIFILMMATAFIGYVIPWGQMSYWGATVITNLLSAIPWIGTDFVKFVWGNFSVDNATLNRFFSLHYLLPFILAALVCMHLLALHQDGSNNPEGISSTSDRIRFHSYYTSKDLVGFFWMAILLSIFVFFAPHYLGHPDNSIPANPLITPHSIVPEWYFLPFYAILRAIPSKLFGVLTMFAALLILFPLAFFHTYNLRSNRYRPILHVLFWIFVFNFLFLLWVGAKPISQPYIILGQISTLIYFSYFILLMILGRIKNN</sequence>
<dbReference type="PANTHER" id="PTHR19271">
    <property type="entry name" value="CYTOCHROME B"/>
    <property type="match status" value="1"/>
</dbReference>
<keyword evidence="6 16" id="KW-0812">Transmembrane</keyword>